<comment type="caution">
    <text evidence="3">The sequence shown here is derived from an EMBL/GenBank/DDBJ whole genome shotgun (WGS) entry which is preliminary data.</text>
</comment>
<feature type="domain" description="Helicase ATP-binding" evidence="2">
    <location>
        <begin position="29"/>
        <end position="204"/>
    </location>
</feature>
<proteinExistence type="predicted"/>
<dbReference type="InterPro" id="IPR006935">
    <property type="entry name" value="Helicase/UvrB_N"/>
</dbReference>
<evidence type="ECO:0000313" key="3">
    <source>
        <dbReference type="EMBL" id="HIY59625.1"/>
    </source>
</evidence>
<keyword evidence="3" id="KW-0378">Hydrolase</keyword>
<keyword evidence="3" id="KW-0347">Helicase</keyword>
<dbReference type="GO" id="GO:0005524">
    <property type="term" value="F:ATP binding"/>
    <property type="evidence" value="ECO:0007669"/>
    <property type="project" value="InterPro"/>
</dbReference>
<dbReference type="GO" id="GO:0003677">
    <property type="term" value="F:DNA binding"/>
    <property type="evidence" value="ECO:0007669"/>
    <property type="project" value="InterPro"/>
</dbReference>
<dbReference type="AlphaFoldDB" id="A0A9D1YMM5"/>
<reference evidence="3" key="1">
    <citation type="journal article" date="2021" name="PeerJ">
        <title>Extensive microbial diversity within the chicken gut microbiome revealed by metagenomics and culture.</title>
        <authorList>
            <person name="Gilroy R."/>
            <person name="Ravi A."/>
            <person name="Getino M."/>
            <person name="Pursley I."/>
            <person name="Horton D.L."/>
            <person name="Alikhan N.F."/>
            <person name="Baker D."/>
            <person name="Gharbi K."/>
            <person name="Hall N."/>
            <person name="Watson M."/>
            <person name="Adriaenssens E.M."/>
            <person name="Foster-Nyarko E."/>
            <person name="Jarju S."/>
            <person name="Secka A."/>
            <person name="Antonio M."/>
            <person name="Oren A."/>
            <person name="Chaudhuri R.R."/>
            <person name="La Ragione R."/>
            <person name="Hildebrand F."/>
            <person name="Pallen M.J."/>
        </authorList>
    </citation>
    <scope>NUCLEOTIDE SEQUENCE</scope>
    <source>
        <strain evidence="3">ChiSxjej3B15-24422</strain>
    </source>
</reference>
<protein>
    <submittedName>
        <fullName evidence="3">DEAD/DEAH box helicase family protein</fullName>
    </submittedName>
</protein>
<name>A0A9D1YMM5_9FIRM</name>
<dbReference type="InterPro" id="IPR014001">
    <property type="entry name" value="Helicase_ATP-bd"/>
</dbReference>
<dbReference type="GO" id="GO:0016787">
    <property type="term" value="F:hydrolase activity"/>
    <property type="evidence" value="ECO:0007669"/>
    <property type="project" value="InterPro"/>
</dbReference>
<keyword evidence="3" id="KW-0547">Nucleotide-binding</keyword>
<dbReference type="InterPro" id="IPR027417">
    <property type="entry name" value="P-loop_NTPase"/>
</dbReference>
<dbReference type="GO" id="GO:0004386">
    <property type="term" value="F:helicase activity"/>
    <property type="evidence" value="ECO:0007669"/>
    <property type="project" value="UniProtKB-KW"/>
</dbReference>
<dbReference type="InterPro" id="IPR050742">
    <property type="entry name" value="Helicase_Restrict-Modif_Enz"/>
</dbReference>
<dbReference type="Proteomes" id="UP000824007">
    <property type="component" value="Unassembled WGS sequence"/>
</dbReference>
<evidence type="ECO:0000313" key="4">
    <source>
        <dbReference type="Proteomes" id="UP000824007"/>
    </source>
</evidence>
<organism evidence="3 4">
    <name type="scientific">Candidatus Eisenbergiella pullistercoris</name>
    <dbReference type="NCBI Taxonomy" id="2838555"/>
    <lineage>
        <taxon>Bacteria</taxon>
        <taxon>Bacillati</taxon>
        <taxon>Bacillota</taxon>
        <taxon>Clostridia</taxon>
        <taxon>Lachnospirales</taxon>
        <taxon>Lachnospiraceae</taxon>
        <taxon>Eisenbergiella</taxon>
    </lineage>
</organism>
<accession>A0A9D1YMM5</accession>
<feature type="transmembrane region" description="Helical" evidence="1">
    <location>
        <begin position="537"/>
        <end position="556"/>
    </location>
</feature>
<dbReference type="PROSITE" id="PS51192">
    <property type="entry name" value="HELICASE_ATP_BIND_1"/>
    <property type="match status" value="1"/>
</dbReference>
<dbReference type="GO" id="GO:0005829">
    <property type="term" value="C:cytosol"/>
    <property type="evidence" value="ECO:0007669"/>
    <property type="project" value="TreeGrafter"/>
</dbReference>
<sequence>MAEQRNVFDGVLEFQGSWRSYQKRILDEAKTCLQDGKIHIVAAPGAGKTTLGIELIRRTGKPCLILSPRLVIRQQWLERAENAFMKTPASGGASGEKPFLSNDIRRPGLITSLTYQTLFAAMNETEETEEDGDGAYRETMDFRGFSFVEKVKEAGIGTICLDECHHLKNEWWKALEAFLLQMEGAVVISLTATPPYDSTPAQWDRYIGMCGPIDAEITIPELVKEGSLCPHQDYVWLSYPDREEEKRIREFRLEADQMFQSLLEDETLRAAAASHRGLSDCEKNADRMLEDPAYLSALLIYCQAAGIPFSGKWLRLLTVKKLPEPSEMWMERFLQGFLFDDAESFSCPEEYRKELIRRLKAAGLLEKKRVCFLSNDRIEKMLINSRGKLESIRQIAELEEQSMKERLRLLILTDYIRPEYRSAVGDPAKELKAIGVLPIFELLRRQEGDRRLGILCGSLIVLPQDALEAFAKEAGMDPEAFAASCRPLTDPEGRETGYAETDPQGRLSVYTRTMTALFEAGRIRILVGTKSLLGEGWDAPCVNALILASFVGSYVLGNQMRGRAVRIYEKDPEKVSNIWHLVCLSSPEEIREKRREGVQDPELSEDFHTLERRMEGILGLSYDGTVIENGLERLSVLRRPYDRRHAAEMNGETALRSEDREAVARQWRTAVSLYERMETADQCAASKRALRPGLLFINALTMQLFLIALEVLNVLEYISPASLHGNALLFYFGTALFAVGTLLFGGRLIRHLTPQRHYAAIGKGLLAFLKQEGEITSECAVKTEEADGIFAAWLKGGTDREKAVFADALSQMLAPVDNQRYLLCQGKGAFPRHYYCVPQLFAGTKERAESFRKGMEACIGHYRLVYTRSPEGRKLLLRGRARAFASRNERRLDRKKRVKSALE</sequence>
<dbReference type="PANTHER" id="PTHR47396:SF1">
    <property type="entry name" value="ATP-DEPENDENT HELICASE IRC3-RELATED"/>
    <property type="match status" value="1"/>
</dbReference>
<dbReference type="PANTHER" id="PTHR47396">
    <property type="entry name" value="TYPE I RESTRICTION ENZYME ECOKI R PROTEIN"/>
    <property type="match status" value="1"/>
</dbReference>
<dbReference type="Gene3D" id="3.40.50.300">
    <property type="entry name" value="P-loop containing nucleotide triphosphate hydrolases"/>
    <property type="match status" value="2"/>
</dbReference>
<dbReference type="EMBL" id="DXDD01000038">
    <property type="protein sequence ID" value="HIY59625.1"/>
    <property type="molecule type" value="Genomic_DNA"/>
</dbReference>
<dbReference type="SUPFAM" id="SSF52540">
    <property type="entry name" value="P-loop containing nucleoside triphosphate hydrolases"/>
    <property type="match status" value="1"/>
</dbReference>
<feature type="transmembrane region" description="Helical" evidence="1">
    <location>
        <begin position="694"/>
        <end position="715"/>
    </location>
</feature>
<feature type="transmembrane region" description="Helical" evidence="1">
    <location>
        <begin position="727"/>
        <end position="749"/>
    </location>
</feature>
<evidence type="ECO:0000256" key="1">
    <source>
        <dbReference type="SAM" id="Phobius"/>
    </source>
</evidence>
<keyword evidence="3" id="KW-0067">ATP-binding</keyword>
<keyword evidence="1" id="KW-0472">Membrane</keyword>
<keyword evidence="1" id="KW-0812">Transmembrane</keyword>
<reference evidence="3" key="2">
    <citation type="submission" date="2021-04" db="EMBL/GenBank/DDBJ databases">
        <authorList>
            <person name="Gilroy R."/>
        </authorList>
    </citation>
    <scope>NUCLEOTIDE SEQUENCE</scope>
    <source>
        <strain evidence="3">ChiSxjej3B15-24422</strain>
    </source>
</reference>
<dbReference type="Pfam" id="PF04851">
    <property type="entry name" value="ResIII"/>
    <property type="match status" value="1"/>
</dbReference>
<evidence type="ECO:0000259" key="2">
    <source>
        <dbReference type="PROSITE" id="PS51192"/>
    </source>
</evidence>
<gene>
    <name evidence="3" type="ORF">H9831_02920</name>
</gene>
<dbReference type="SMART" id="SM00487">
    <property type="entry name" value="DEXDc"/>
    <property type="match status" value="1"/>
</dbReference>
<keyword evidence="1" id="KW-1133">Transmembrane helix</keyword>